<comment type="catalytic activity">
    <reaction evidence="1">
        <text>Thiol-dependent hydrolysis of ester, thioester, amide, peptide and isopeptide bonds formed by the C-terminal Gly of ubiquitin (a 76-residue protein attached to proteins as an intracellular targeting signal).</text>
        <dbReference type="EC" id="3.4.19.12"/>
    </reaction>
</comment>
<dbReference type="Gene3D" id="3.90.70.10">
    <property type="entry name" value="Cysteine proteinases"/>
    <property type="match status" value="2"/>
</dbReference>
<evidence type="ECO:0000256" key="4">
    <source>
        <dbReference type="SAM" id="MobiDB-lite"/>
    </source>
</evidence>
<dbReference type="InterPro" id="IPR050185">
    <property type="entry name" value="Ub_carboxyl-term_hydrolase"/>
</dbReference>
<feature type="compositionally biased region" description="Basic and acidic residues" evidence="4">
    <location>
        <begin position="128"/>
        <end position="143"/>
    </location>
</feature>
<evidence type="ECO:0000313" key="6">
    <source>
        <dbReference type="EMBL" id="WAR29496.1"/>
    </source>
</evidence>
<dbReference type="PROSITE" id="PS50235">
    <property type="entry name" value="USP_3"/>
    <property type="match status" value="1"/>
</dbReference>
<dbReference type="Gene3D" id="1.20.58.80">
    <property type="entry name" value="Phosphotransferase system, lactose/cellobiose-type IIA subunit"/>
    <property type="match status" value="1"/>
</dbReference>
<dbReference type="Pfam" id="PF08969">
    <property type="entry name" value="USP8_dimer"/>
    <property type="match status" value="1"/>
</dbReference>
<feature type="compositionally biased region" description="Polar residues" evidence="4">
    <location>
        <begin position="312"/>
        <end position="323"/>
    </location>
</feature>
<dbReference type="EMBL" id="CP111027">
    <property type="protein sequence ID" value="WAR29496.1"/>
    <property type="molecule type" value="Genomic_DNA"/>
</dbReference>
<sequence length="893" mass="102487">MPVSAKKDGAKKGLYIAKSMSELNKMAELPAKLKTNNAKILVKTADKMLKEAEHSELMQDEERAYTYYDNLLGSKNLLSAIDNAEQLSGSLKERFDLIEAESVAEKLSSLDKSQDDSGKTKIPGGKGNDVKIDEPQETAKTKPEPTPPAPQSEPGKVTCAQLYTMLQDRDTQMILMDVRPMEDFQDSRINHKAIINVPAGAIKPGTTVTVIEKALPMDSMSLWKQRGNIDHIILLDRNSLDFDYPDFDEEFLKPKQPEQKPQDTVSLSERFSGFQNGEVGMKSTSLPTIDRATKPVVDRSTKANLTKIMVTNDGSKSDSTTSLYPDVRAVSGPGSTVNQNRGFTNTDTRSSSANFSNTDSRSAVRKMTGQSDRISESQSSTSLNKVADELSNELTELDRQKKQREEELAELKRESEKVREESRAERKKREEDTETVKWEEETRRIVERERMEREKREIEEAQKRAKEEEEKKLREIAAAEDRARQLRIEEEKKTMDTKEKHTIEERLRRERELQAQLEKERQAALEERRRLQAEHDRLEAERKEKKRQEKEKQDRERLAQEEADRKLADEARRAADEKLRLMNGPQKGTYTTKLKDDNTTPKRGLSRSNSSPNIAKMFEDEGKSLPEKKIVPSVNRGIKPVEKRILPAPMPAKRRDLNPVYGSMGRALTGLRNLGNTCYMNSTIQCLNNTSPLVTYLLTDTYLYDINRHMNEGELVDDFAYIVKALWSEQYRCITPRDFKRVAGHHQPMFAGYEQQDSQEFLTFLMDGLHEGLNKVKSRPKIPEQNNDNLPDMKAAELAWRDHKLHNESIIVELFQDCLRQFSAEEKLTDRPCPKCKSSHTACCRNPCTNKWYKFDDHEVYDISESSVKTSAAYVLYYTSIEMKPPEYKRRFE</sequence>
<accession>A0ABY7G8U6</accession>
<feature type="compositionally biased region" description="Basic and acidic residues" evidence="4">
    <location>
        <begin position="396"/>
        <end position="580"/>
    </location>
</feature>
<dbReference type="SUPFAM" id="SSF54001">
    <property type="entry name" value="Cysteine proteinases"/>
    <property type="match status" value="1"/>
</dbReference>
<dbReference type="EC" id="3.4.19.12" evidence="3"/>
<dbReference type="InterPro" id="IPR015063">
    <property type="entry name" value="USP8_dimer"/>
</dbReference>
<organism evidence="6 7">
    <name type="scientific">Mya arenaria</name>
    <name type="common">Soft-shell clam</name>
    <dbReference type="NCBI Taxonomy" id="6604"/>
    <lineage>
        <taxon>Eukaryota</taxon>
        <taxon>Metazoa</taxon>
        <taxon>Spiralia</taxon>
        <taxon>Lophotrochozoa</taxon>
        <taxon>Mollusca</taxon>
        <taxon>Bivalvia</taxon>
        <taxon>Autobranchia</taxon>
        <taxon>Heteroconchia</taxon>
        <taxon>Euheterodonta</taxon>
        <taxon>Imparidentia</taxon>
        <taxon>Neoheterodontei</taxon>
        <taxon>Myida</taxon>
        <taxon>Myoidea</taxon>
        <taxon>Myidae</taxon>
        <taxon>Mya</taxon>
    </lineage>
</organism>
<evidence type="ECO:0000256" key="2">
    <source>
        <dbReference type="ARBA" id="ARBA00009085"/>
    </source>
</evidence>
<feature type="domain" description="USP" evidence="5">
    <location>
        <begin position="669"/>
        <end position="893"/>
    </location>
</feature>
<reference evidence="6" key="1">
    <citation type="submission" date="2022-11" db="EMBL/GenBank/DDBJ databases">
        <title>Centuries of genome instability and evolution in soft-shell clam transmissible cancer (bioRxiv).</title>
        <authorList>
            <person name="Hart S.F.M."/>
            <person name="Yonemitsu M.A."/>
            <person name="Giersch R.M."/>
            <person name="Beal B.F."/>
            <person name="Arriagada G."/>
            <person name="Davis B.W."/>
            <person name="Ostrander E.A."/>
            <person name="Goff S.P."/>
            <person name="Metzger M.J."/>
        </authorList>
    </citation>
    <scope>NUCLEOTIDE SEQUENCE</scope>
    <source>
        <strain evidence="6">MELC-2E11</strain>
        <tissue evidence="6">Siphon/mantle</tissue>
    </source>
</reference>
<dbReference type="InterPro" id="IPR028889">
    <property type="entry name" value="USP"/>
</dbReference>
<feature type="region of interest" description="Disordered" evidence="4">
    <location>
        <begin position="107"/>
        <end position="155"/>
    </location>
</feature>
<evidence type="ECO:0000313" key="7">
    <source>
        <dbReference type="Proteomes" id="UP001164746"/>
    </source>
</evidence>
<feature type="compositionally biased region" description="Polar residues" evidence="4">
    <location>
        <begin position="368"/>
        <end position="384"/>
    </location>
</feature>
<evidence type="ECO:0000259" key="5">
    <source>
        <dbReference type="PROSITE" id="PS50235"/>
    </source>
</evidence>
<dbReference type="PANTHER" id="PTHR21646:SF46">
    <property type="entry name" value="UBIQUITIN CARBOXYL-TERMINAL HYDROLASE"/>
    <property type="match status" value="1"/>
</dbReference>
<evidence type="ECO:0000256" key="3">
    <source>
        <dbReference type="ARBA" id="ARBA00012759"/>
    </source>
</evidence>
<dbReference type="InterPro" id="IPR018200">
    <property type="entry name" value="USP_CS"/>
</dbReference>
<dbReference type="SUPFAM" id="SSF52821">
    <property type="entry name" value="Rhodanese/Cell cycle control phosphatase"/>
    <property type="match status" value="1"/>
</dbReference>
<dbReference type="PANTHER" id="PTHR21646">
    <property type="entry name" value="UBIQUITIN CARBOXYL-TERMINAL HYDROLASE"/>
    <property type="match status" value="1"/>
</dbReference>
<dbReference type="PROSITE" id="PS00972">
    <property type="entry name" value="USP_1"/>
    <property type="match status" value="1"/>
</dbReference>
<dbReference type="InterPro" id="IPR038765">
    <property type="entry name" value="Papain-like_cys_pep_sf"/>
</dbReference>
<feature type="compositionally biased region" description="Basic and acidic residues" evidence="4">
    <location>
        <begin position="108"/>
        <end position="119"/>
    </location>
</feature>
<evidence type="ECO:0000256" key="1">
    <source>
        <dbReference type="ARBA" id="ARBA00000707"/>
    </source>
</evidence>
<feature type="region of interest" description="Disordered" evidence="4">
    <location>
        <begin position="312"/>
        <end position="613"/>
    </location>
</feature>
<dbReference type="Gene3D" id="3.40.250.10">
    <property type="entry name" value="Rhodanese-like domain"/>
    <property type="match status" value="1"/>
</dbReference>
<dbReference type="InterPro" id="IPR036873">
    <property type="entry name" value="Rhodanese-like_dom_sf"/>
</dbReference>
<feature type="compositionally biased region" description="Polar residues" evidence="4">
    <location>
        <begin position="333"/>
        <end position="361"/>
    </location>
</feature>
<keyword evidence="7" id="KW-1185">Reference proteome</keyword>
<dbReference type="InterPro" id="IPR001394">
    <property type="entry name" value="Peptidase_C19_UCH"/>
</dbReference>
<name>A0ABY7G8U6_MYAAR</name>
<proteinExistence type="inferred from homology"/>
<protein>
    <recommendedName>
        <fullName evidence="3">ubiquitinyl hydrolase 1</fullName>
        <ecNumber evidence="3">3.4.19.12</ecNumber>
    </recommendedName>
</protein>
<gene>
    <name evidence="6" type="ORF">MAR_003064</name>
</gene>
<dbReference type="SUPFAM" id="SSF140856">
    <property type="entry name" value="USP8 N-terminal domain-like"/>
    <property type="match status" value="1"/>
</dbReference>
<comment type="similarity">
    <text evidence="2">Belongs to the peptidase C19 family.</text>
</comment>
<dbReference type="Pfam" id="PF00443">
    <property type="entry name" value="UCH"/>
    <property type="match status" value="2"/>
</dbReference>
<dbReference type="Proteomes" id="UP001164746">
    <property type="component" value="Chromosome 16"/>
</dbReference>